<dbReference type="PROSITE" id="PS51094">
    <property type="entry name" value="PTS_EIIA_TYPE_2"/>
    <property type="match status" value="1"/>
</dbReference>
<dbReference type="OrthoDB" id="1633991at2"/>
<dbReference type="GO" id="GO:0016740">
    <property type="term" value="F:transferase activity"/>
    <property type="evidence" value="ECO:0007669"/>
    <property type="project" value="UniProtKB-KW"/>
</dbReference>
<dbReference type="EC" id="2.7.1.69" evidence="2"/>
<dbReference type="AlphaFoldDB" id="F5RNX1"/>
<evidence type="ECO:0000259" key="1">
    <source>
        <dbReference type="PROSITE" id="PS51094"/>
    </source>
</evidence>
<dbReference type="CDD" id="cd00211">
    <property type="entry name" value="PTS_IIA_fru"/>
    <property type="match status" value="1"/>
</dbReference>
<dbReference type="Gene3D" id="3.40.930.10">
    <property type="entry name" value="Mannitol-specific EII, Chain A"/>
    <property type="match status" value="1"/>
</dbReference>
<dbReference type="InterPro" id="IPR016152">
    <property type="entry name" value="PTrfase/Anion_transptr"/>
</dbReference>
<evidence type="ECO:0000313" key="3">
    <source>
        <dbReference type="Proteomes" id="UP000004067"/>
    </source>
</evidence>
<dbReference type="PANTHER" id="PTHR47738:SF3">
    <property type="entry name" value="PHOSPHOTRANSFERASE SYSTEM MANNITOL_FRUCTOSE-SPECIFIC IIA DOMAIN CONTAINING PROTEIN"/>
    <property type="match status" value="1"/>
</dbReference>
<comment type="caution">
    <text evidence="2">The sequence shown here is derived from an EMBL/GenBank/DDBJ whole genome shotgun (WGS) entry which is preliminary data.</text>
</comment>
<dbReference type="InterPro" id="IPR051541">
    <property type="entry name" value="PTS_SugarTrans_NitroReg"/>
</dbReference>
<dbReference type="SUPFAM" id="SSF55804">
    <property type="entry name" value="Phoshotransferase/anion transport protein"/>
    <property type="match status" value="1"/>
</dbReference>
<dbReference type="Proteomes" id="UP000004067">
    <property type="component" value="Unassembled WGS sequence"/>
</dbReference>
<dbReference type="Pfam" id="PF00359">
    <property type="entry name" value="PTS_EIIA_2"/>
    <property type="match status" value="1"/>
</dbReference>
<keyword evidence="2" id="KW-0808">Transferase</keyword>
<dbReference type="STRING" id="888060.HMPREF9081_1957"/>
<proteinExistence type="predicted"/>
<accession>F5RNX1</accession>
<dbReference type="HOGENOM" id="CLU_072531_6_0_9"/>
<name>F5RNX1_9FIRM</name>
<protein>
    <submittedName>
        <fullName evidence="2">PTS family fructose/mannitol porter component IIA</fullName>
        <ecNumber evidence="2">2.7.1.69</ecNumber>
    </submittedName>
</protein>
<keyword evidence="3" id="KW-1185">Reference proteome</keyword>
<dbReference type="eggNOG" id="COG1762">
    <property type="taxonomic scope" value="Bacteria"/>
</dbReference>
<feature type="domain" description="PTS EIIA type-2" evidence="1">
    <location>
        <begin position="2"/>
        <end position="149"/>
    </location>
</feature>
<sequence>MALLHEELVLFDVEAENSEELLKRLAHVLLEKGYVKDSYPGAILAREAAYPTGLNTKGVAIAMPHAAAEHANEAAILVARLKNPITFKEMGGSGKDVPARLIFMLSIDDPEGHVIMLGKFMSIFCDEEKLVDLYETNDPKEVIAKLARVIE</sequence>
<dbReference type="RefSeq" id="WP_006306979.1">
    <property type="nucleotide sequence ID" value="NZ_GL892076.1"/>
</dbReference>
<dbReference type="InterPro" id="IPR002178">
    <property type="entry name" value="PTS_EIIA_type-2_dom"/>
</dbReference>
<gene>
    <name evidence="2" type="ORF">HMPREF9081_1957</name>
</gene>
<evidence type="ECO:0000313" key="2">
    <source>
        <dbReference type="EMBL" id="EGK58361.1"/>
    </source>
</evidence>
<organism evidence="2 3">
    <name type="scientific">Centipeda periodontii DSM 2778</name>
    <dbReference type="NCBI Taxonomy" id="888060"/>
    <lineage>
        <taxon>Bacteria</taxon>
        <taxon>Bacillati</taxon>
        <taxon>Bacillota</taxon>
        <taxon>Negativicutes</taxon>
        <taxon>Selenomonadales</taxon>
        <taxon>Selenomonadaceae</taxon>
        <taxon>Centipeda</taxon>
    </lineage>
</organism>
<dbReference type="EMBL" id="AFHQ01000047">
    <property type="protein sequence ID" value="EGK58361.1"/>
    <property type="molecule type" value="Genomic_DNA"/>
</dbReference>
<reference evidence="2 3" key="1">
    <citation type="submission" date="2011-04" db="EMBL/GenBank/DDBJ databases">
        <authorList>
            <person name="Muzny D."/>
            <person name="Qin X."/>
            <person name="Deng J."/>
            <person name="Jiang H."/>
            <person name="Liu Y."/>
            <person name="Qu J."/>
            <person name="Song X.-Z."/>
            <person name="Zhang L."/>
            <person name="Thornton R."/>
            <person name="Coyle M."/>
            <person name="Francisco L."/>
            <person name="Jackson L."/>
            <person name="Javaid M."/>
            <person name="Korchina V."/>
            <person name="Kovar C."/>
            <person name="Mata R."/>
            <person name="Mathew T."/>
            <person name="Ngo R."/>
            <person name="Nguyen L."/>
            <person name="Nguyen N."/>
            <person name="Okwuonu G."/>
            <person name="Ongeri F."/>
            <person name="Pham C."/>
            <person name="Simmons D."/>
            <person name="Wilczek-Boney K."/>
            <person name="Hale W."/>
            <person name="Jakkamsetti A."/>
            <person name="Pham P."/>
            <person name="Ruth R."/>
            <person name="San Lucas F."/>
            <person name="Warren J."/>
            <person name="Zhang J."/>
            <person name="Zhao Z."/>
            <person name="Zhou C."/>
            <person name="Zhu D."/>
            <person name="Lee S."/>
            <person name="Bess C."/>
            <person name="Blankenburg K."/>
            <person name="Forbes L."/>
            <person name="Fu Q."/>
            <person name="Gubbala S."/>
            <person name="Hirani K."/>
            <person name="Jayaseelan J.C."/>
            <person name="Lara F."/>
            <person name="Munidasa M."/>
            <person name="Palculict T."/>
            <person name="Patil S."/>
            <person name="Pu L.-L."/>
            <person name="Saada N."/>
            <person name="Tang L."/>
            <person name="Weissenberger G."/>
            <person name="Zhu Y."/>
            <person name="Hemphill L."/>
            <person name="Shang Y."/>
            <person name="Youmans B."/>
            <person name="Ayvaz T."/>
            <person name="Ross M."/>
            <person name="Santibanez J."/>
            <person name="Aqrawi P."/>
            <person name="Gross S."/>
            <person name="Joshi V."/>
            <person name="Fowler G."/>
            <person name="Nazareth L."/>
            <person name="Reid J."/>
            <person name="Worley K."/>
            <person name="Petrosino J."/>
            <person name="Highlander S."/>
            <person name="Gibbs R."/>
        </authorList>
    </citation>
    <scope>NUCLEOTIDE SEQUENCE [LARGE SCALE GENOMIC DNA]</scope>
    <source>
        <strain evidence="2 3">DSM 2778</strain>
    </source>
</reference>
<dbReference type="PANTHER" id="PTHR47738">
    <property type="entry name" value="PTS SYSTEM FRUCTOSE-LIKE EIIA COMPONENT-RELATED"/>
    <property type="match status" value="1"/>
</dbReference>